<dbReference type="PRINTS" id="PR00502">
    <property type="entry name" value="NUDIXFAMILY"/>
</dbReference>
<dbReference type="SUPFAM" id="SSF55811">
    <property type="entry name" value="Nudix"/>
    <property type="match status" value="1"/>
</dbReference>
<feature type="domain" description="Nudix hydrolase" evidence="2">
    <location>
        <begin position="36"/>
        <end position="172"/>
    </location>
</feature>
<dbReference type="PROSITE" id="PS00893">
    <property type="entry name" value="NUDIX_BOX"/>
    <property type="match status" value="1"/>
</dbReference>
<dbReference type="PROSITE" id="PS51462">
    <property type="entry name" value="NUDIX"/>
    <property type="match status" value="1"/>
</dbReference>
<reference evidence="3" key="1">
    <citation type="submission" date="2020-05" db="EMBL/GenBank/DDBJ databases">
        <authorList>
            <person name="Chiriac C."/>
            <person name="Salcher M."/>
            <person name="Ghai R."/>
            <person name="Kavagutti S V."/>
        </authorList>
    </citation>
    <scope>NUCLEOTIDE SEQUENCE</scope>
</reference>
<dbReference type="InterPro" id="IPR020476">
    <property type="entry name" value="Nudix_hydrolase"/>
</dbReference>
<evidence type="ECO:0000313" key="3">
    <source>
        <dbReference type="EMBL" id="CAB4560415.1"/>
    </source>
</evidence>
<dbReference type="PANTHER" id="PTHR43736">
    <property type="entry name" value="ADP-RIBOSE PYROPHOSPHATASE"/>
    <property type="match status" value="1"/>
</dbReference>
<evidence type="ECO:0000256" key="1">
    <source>
        <dbReference type="ARBA" id="ARBA00022801"/>
    </source>
</evidence>
<gene>
    <name evidence="3" type="ORF">UFOPK1639_00404</name>
</gene>
<dbReference type="PANTHER" id="PTHR43736:SF1">
    <property type="entry name" value="DIHYDRONEOPTERIN TRIPHOSPHATE DIPHOSPHATASE"/>
    <property type="match status" value="1"/>
</dbReference>
<dbReference type="EMBL" id="CAEZTH010000031">
    <property type="protein sequence ID" value="CAB4560415.1"/>
    <property type="molecule type" value="Genomic_DNA"/>
</dbReference>
<dbReference type="Pfam" id="PF00293">
    <property type="entry name" value="NUDIX"/>
    <property type="match status" value="1"/>
</dbReference>
<proteinExistence type="predicted"/>
<dbReference type="CDD" id="cd03673">
    <property type="entry name" value="NUDIX_Ap6A_hydrolase"/>
    <property type="match status" value="1"/>
</dbReference>
<dbReference type="Gene3D" id="3.90.79.10">
    <property type="entry name" value="Nucleoside Triphosphate Pyrophosphohydrolase"/>
    <property type="match status" value="1"/>
</dbReference>
<protein>
    <submittedName>
        <fullName evidence="3">Unannotated protein</fullName>
    </submittedName>
</protein>
<dbReference type="InterPro" id="IPR020084">
    <property type="entry name" value="NUDIX_hydrolase_CS"/>
</dbReference>
<sequence>MFNLATTLRWFLSGKMGAFGLEVRLNNMTREKPAPVVEVSAGGFVVSKTDSTLVALMARFNRGGKLEWCIPKGHLEPNETNEQAALREVFEETGLSAEITDYLGDVNYTFNQKGKNVSKTVHVYLMNQISGELTMEHDPNHEASELAWVKLSELINRLSHVNEKRIAKVALELIEARS</sequence>
<dbReference type="GO" id="GO:0016787">
    <property type="term" value="F:hydrolase activity"/>
    <property type="evidence" value="ECO:0007669"/>
    <property type="project" value="UniProtKB-KW"/>
</dbReference>
<accession>A0A6J6DB14</accession>
<evidence type="ECO:0000259" key="2">
    <source>
        <dbReference type="PROSITE" id="PS51462"/>
    </source>
</evidence>
<dbReference type="InterPro" id="IPR015797">
    <property type="entry name" value="NUDIX_hydrolase-like_dom_sf"/>
</dbReference>
<name>A0A6J6DB14_9ZZZZ</name>
<dbReference type="AlphaFoldDB" id="A0A6J6DB14"/>
<keyword evidence="1" id="KW-0378">Hydrolase</keyword>
<organism evidence="3">
    <name type="scientific">freshwater metagenome</name>
    <dbReference type="NCBI Taxonomy" id="449393"/>
    <lineage>
        <taxon>unclassified sequences</taxon>
        <taxon>metagenomes</taxon>
        <taxon>ecological metagenomes</taxon>
    </lineage>
</organism>
<dbReference type="InterPro" id="IPR000086">
    <property type="entry name" value="NUDIX_hydrolase_dom"/>
</dbReference>